<feature type="binding site" evidence="9">
    <location>
        <position position="283"/>
    </location>
    <ligand>
        <name>pyridoxal 5'-phosphate</name>
        <dbReference type="ChEBI" id="CHEBI:597326"/>
    </ligand>
</feature>
<dbReference type="PANTHER" id="PTHR11986">
    <property type="entry name" value="AMINOTRANSFERASE CLASS III"/>
    <property type="match status" value="1"/>
</dbReference>
<feature type="modified residue" description="N6-(pyridoxal phosphate)lysine" evidence="9">
    <location>
        <position position="254"/>
    </location>
</feature>
<protein>
    <recommendedName>
        <fullName evidence="9">Acetylornithine aminotransferase</fullName>
        <shortName evidence="9">ACOAT</shortName>
        <ecNumber evidence="9">2.6.1.11</ecNumber>
    </recommendedName>
</protein>
<dbReference type="Gene3D" id="3.90.1150.10">
    <property type="entry name" value="Aspartate Aminotransferase, domain 1"/>
    <property type="match status" value="1"/>
</dbReference>
<comment type="pathway">
    <text evidence="9">Amino-acid biosynthesis; L-arginine biosynthesis; N(2)-acetyl-L-ornithine from L-glutamate: step 4/4.</text>
</comment>
<evidence type="ECO:0000256" key="8">
    <source>
        <dbReference type="ARBA" id="ARBA00060602"/>
    </source>
</evidence>
<keyword evidence="11" id="KW-1185">Reference proteome</keyword>
<comment type="subcellular location">
    <subcellularLocation>
        <location evidence="9">Cytoplasm</location>
    </subcellularLocation>
</comment>
<dbReference type="GO" id="GO:0031299">
    <property type="term" value="F:taurine-pyruvate aminotransferase activity"/>
    <property type="evidence" value="ECO:0007669"/>
    <property type="project" value="UniProtKB-EC"/>
</dbReference>
<comment type="subunit">
    <text evidence="1">Homotetramer.</text>
</comment>
<feature type="binding site" evidence="9">
    <location>
        <begin position="107"/>
        <end position="108"/>
    </location>
    <ligand>
        <name>pyridoxal 5'-phosphate</name>
        <dbReference type="ChEBI" id="CHEBI:597326"/>
    </ligand>
</feature>
<evidence type="ECO:0000313" key="10">
    <source>
        <dbReference type="EMBL" id="TVM17363.1"/>
    </source>
</evidence>
<dbReference type="Pfam" id="PF00202">
    <property type="entry name" value="Aminotran_3"/>
    <property type="match status" value="1"/>
</dbReference>
<dbReference type="AlphaFoldDB" id="A0A7M3MFR7"/>
<keyword evidence="4 9" id="KW-0808">Transferase</keyword>
<dbReference type="InterPro" id="IPR050103">
    <property type="entry name" value="Class-III_PLP-dep_AT"/>
</dbReference>
<dbReference type="InterPro" id="IPR049704">
    <property type="entry name" value="Aminotrans_3_PPA_site"/>
</dbReference>
<dbReference type="RefSeq" id="WP_144302942.1">
    <property type="nucleotide sequence ID" value="NZ_QMIE01000007.1"/>
</dbReference>
<dbReference type="SUPFAM" id="SSF53383">
    <property type="entry name" value="PLP-dependent transferases"/>
    <property type="match status" value="1"/>
</dbReference>
<evidence type="ECO:0000256" key="1">
    <source>
        <dbReference type="ARBA" id="ARBA00011881"/>
    </source>
</evidence>
<dbReference type="CDD" id="cd00610">
    <property type="entry name" value="OAT_like"/>
    <property type="match status" value="1"/>
</dbReference>
<comment type="subunit">
    <text evidence="9">Homodimer.</text>
</comment>
<organism evidence="10 11">
    <name type="scientific">Oceanidesulfovibrio indonesiensis</name>
    <dbReference type="NCBI Taxonomy" id="54767"/>
    <lineage>
        <taxon>Bacteria</taxon>
        <taxon>Pseudomonadati</taxon>
        <taxon>Thermodesulfobacteriota</taxon>
        <taxon>Desulfovibrionia</taxon>
        <taxon>Desulfovibrionales</taxon>
        <taxon>Desulfovibrionaceae</taxon>
        <taxon>Oceanidesulfovibrio</taxon>
    </lineage>
</organism>
<dbReference type="Proteomes" id="UP000448292">
    <property type="component" value="Unassembled WGS sequence"/>
</dbReference>
<dbReference type="UniPathway" id="UPA00068">
    <property type="reaction ID" value="UER00109"/>
</dbReference>
<dbReference type="OrthoDB" id="9801834at2"/>
<evidence type="ECO:0000256" key="6">
    <source>
        <dbReference type="ARBA" id="ARBA00023317"/>
    </source>
</evidence>
<dbReference type="InterPro" id="IPR015422">
    <property type="entry name" value="PyrdxlP-dep_Trfase_small"/>
</dbReference>
<name>A0A7M3MFR7_9BACT</name>
<dbReference type="GO" id="GO:0042802">
    <property type="term" value="F:identical protein binding"/>
    <property type="evidence" value="ECO:0007669"/>
    <property type="project" value="TreeGrafter"/>
</dbReference>
<evidence type="ECO:0000256" key="4">
    <source>
        <dbReference type="ARBA" id="ARBA00022679"/>
    </source>
</evidence>
<dbReference type="PANTHER" id="PTHR11986:SF79">
    <property type="entry name" value="ACETYLORNITHINE AMINOTRANSFERASE, MITOCHONDRIAL"/>
    <property type="match status" value="1"/>
</dbReference>
<dbReference type="PIRSF" id="PIRSF000521">
    <property type="entry name" value="Transaminase_4ab_Lys_Orn"/>
    <property type="match status" value="1"/>
</dbReference>
<evidence type="ECO:0000256" key="7">
    <source>
        <dbReference type="ARBA" id="ARBA00052998"/>
    </source>
</evidence>
<keyword evidence="9" id="KW-0963">Cytoplasm</keyword>
<comment type="catalytic activity">
    <reaction evidence="7">
        <text>taurine + pyruvate = sulfoacetaldehyde + L-alanine</text>
        <dbReference type="Rhea" id="RHEA:10420"/>
        <dbReference type="ChEBI" id="CHEBI:15361"/>
        <dbReference type="ChEBI" id="CHEBI:57972"/>
        <dbReference type="ChEBI" id="CHEBI:58246"/>
        <dbReference type="ChEBI" id="CHEBI:507393"/>
        <dbReference type="EC" id="2.6.1.77"/>
    </reaction>
    <physiologicalReaction direction="left-to-right" evidence="7">
        <dbReference type="Rhea" id="RHEA:10421"/>
    </physiologicalReaction>
</comment>
<dbReference type="InterPro" id="IPR015424">
    <property type="entry name" value="PyrdxlP-dep_Trfase"/>
</dbReference>
<dbReference type="GO" id="GO:0030170">
    <property type="term" value="F:pyridoxal phosphate binding"/>
    <property type="evidence" value="ECO:0007669"/>
    <property type="project" value="InterPro"/>
</dbReference>
<sequence length="398" mass="43323">MSDQFNTLKARTERVLCSTYGRYPLGVARAEGCRLTDFEGREYVDLLAGIAVCNLGHCRPELARVMAEQAQKLVHVSNLFYQEEQVEFAEALTSAMGLDKVFLCNSGAEANEAAIKLARRYMRTVKQRDAYEVVTLEGSFHGRTLATLTATGQGKVKEHFQPLPEGFVTVPWDDPAALDDAVTGKTAAVLVELVQGEGGVRPMSTEYVAAVERICRDKDVLLMVDEIQTGMGRTGNFMAYQHYGVSPDIVTLAKGLANGLPMGAMVTTDEVAGGFAPGAHATTFGGGGVVSAVALEVLRIIQDDKLVQRTRTEGQYFLGKLHDLVDEFPDTLEEARGVGLMLGLVFREPAGWAWQALLAHGFVANCTQERVLRFLPPLILPREDIDATIDALRDILSA</sequence>
<dbReference type="NCBIfam" id="TIGR00707">
    <property type="entry name" value="argD"/>
    <property type="match status" value="1"/>
</dbReference>
<dbReference type="EC" id="2.6.1.11" evidence="9"/>
<dbReference type="InterPro" id="IPR004636">
    <property type="entry name" value="AcOrn/SuccOrn_fam"/>
</dbReference>
<dbReference type="GO" id="GO:0005737">
    <property type="term" value="C:cytoplasm"/>
    <property type="evidence" value="ECO:0007669"/>
    <property type="project" value="UniProtKB-SubCell"/>
</dbReference>
<keyword evidence="2 9" id="KW-0032">Aminotransferase</keyword>
<comment type="cofactor">
    <cofactor evidence="9">
        <name>pyridoxal 5'-phosphate</name>
        <dbReference type="ChEBI" id="CHEBI:597326"/>
    </cofactor>
    <text evidence="9">Binds 1 pyridoxal phosphate per subunit.</text>
</comment>
<comment type="miscellaneous">
    <text evidence="9">May also have succinyldiaminopimelate aminotransferase activity, thus carrying out the corresponding step in lysine biosynthesis.</text>
</comment>
<feature type="binding site" evidence="9">
    <location>
        <position position="282"/>
    </location>
    <ligand>
        <name>N(2)-acetyl-L-ornithine</name>
        <dbReference type="ChEBI" id="CHEBI:57805"/>
    </ligand>
</feature>
<dbReference type="InterPro" id="IPR015421">
    <property type="entry name" value="PyrdxlP-dep_Trfase_major"/>
</dbReference>
<keyword evidence="5 9" id="KW-0663">Pyridoxal phosphate</keyword>
<comment type="catalytic activity">
    <reaction evidence="9">
        <text>N(2)-acetyl-L-ornithine + 2-oxoglutarate = N-acetyl-L-glutamate 5-semialdehyde + L-glutamate</text>
        <dbReference type="Rhea" id="RHEA:18049"/>
        <dbReference type="ChEBI" id="CHEBI:16810"/>
        <dbReference type="ChEBI" id="CHEBI:29123"/>
        <dbReference type="ChEBI" id="CHEBI:29985"/>
        <dbReference type="ChEBI" id="CHEBI:57805"/>
        <dbReference type="EC" id="2.6.1.11"/>
    </reaction>
</comment>
<comment type="caution">
    <text evidence="10">The sequence shown here is derived from an EMBL/GenBank/DDBJ whole genome shotgun (WGS) entry which is preliminary data.</text>
</comment>
<feature type="binding site" evidence="9">
    <location>
        <begin position="225"/>
        <end position="228"/>
    </location>
    <ligand>
        <name>pyridoxal 5'-phosphate</name>
        <dbReference type="ChEBI" id="CHEBI:597326"/>
    </ligand>
</feature>
<keyword evidence="9" id="KW-0055">Arginine biosynthesis</keyword>
<dbReference type="GO" id="GO:0006526">
    <property type="term" value="P:L-arginine biosynthetic process"/>
    <property type="evidence" value="ECO:0007669"/>
    <property type="project" value="UniProtKB-UniRule"/>
</dbReference>
<evidence type="ECO:0000313" key="11">
    <source>
        <dbReference type="Proteomes" id="UP000448292"/>
    </source>
</evidence>
<dbReference type="HAMAP" id="MF_01107">
    <property type="entry name" value="ArgD_aminotrans_3"/>
    <property type="match status" value="1"/>
</dbReference>
<dbReference type="PROSITE" id="PS00600">
    <property type="entry name" value="AA_TRANSFER_CLASS_3"/>
    <property type="match status" value="1"/>
</dbReference>
<feature type="binding site" evidence="9">
    <location>
        <position position="140"/>
    </location>
    <ligand>
        <name>pyridoxal 5'-phosphate</name>
        <dbReference type="ChEBI" id="CHEBI:597326"/>
    </ligand>
</feature>
<dbReference type="EMBL" id="QMIE01000007">
    <property type="protein sequence ID" value="TVM17363.1"/>
    <property type="molecule type" value="Genomic_DNA"/>
</dbReference>
<dbReference type="Gene3D" id="3.40.640.10">
    <property type="entry name" value="Type I PLP-dependent aspartate aminotransferase-like (Major domain)"/>
    <property type="match status" value="1"/>
</dbReference>
<gene>
    <name evidence="9" type="primary">argD</name>
    <name evidence="10" type="ORF">DPQ33_09270</name>
</gene>
<dbReference type="InterPro" id="IPR005814">
    <property type="entry name" value="Aminotrans_3"/>
</dbReference>
<evidence type="ECO:0000256" key="3">
    <source>
        <dbReference type="ARBA" id="ARBA00022605"/>
    </source>
</evidence>
<comment type="pathway">
    <text evidence="8">Organosulfur degradation; alkanesulfonate degradation.</text>
</comment>
<reference evidence="10 11" key="1">
    <citation type="submission" date="2018-06" db="EMBL/GenBank/DDBJ databases">
        <title>Complete genome of Desulfovibrio indonesiensis P37SLT.</title>
        <authorList>
            <person name="Crispim J.S."/>
            <person name="Vidigal P.M.P."/>
            <person name="Silva L.C.F."/>
            <person name="Laguardia C.N."/>
            <person name="Araujo L.C."/>
            <person name="Dias R.S."/>
            <person name="Sousa M.P."/>
            <person name="Paula S.O."/>
            <person name="Silva C."/>
        </authorList>
    </citation>
    <scope>NUCLEOTIDE SEQUENCE [LARGE SCALE GENOMIC DNA]</scope>
    <source>
        <strain evidence="10 11">P37SLT</strain>
    </source>
</reference>
<accession>A0A7M3MFR7</accession>
<dbReference type="GO" id="GO:0003992">
    <property type="term" value="F:N2-acetyl-L-ornithine:2-oxoglutarate 5-aminotransferase activity"/>
    <property type="evidence" value="ECO:0007669"/>
    <property type="project" value="UniProtKB-UniRule"/>
</dbReference>
<dbReference type="NCBIfam" id="NF002325">
    <property type="entry name" value="PRK01278.1"/>
    <property type="match status" value="1"/>
</dbReference>
<proteinExistence type="inferred from homology"/>
<dbReference type="FunFam" id="3.40.640.10:FF:000004">
    <property type="entry name" value="Acetylornithine aminotransferase"/>
    <property type="match status" value="1"/>
</dbReference>
<evidence type="ECO:0000256" key="5">
    <source>
        <dbReference type="ARBA" id="ARBA00022898"/>
    </source>
</evidence>
<keyword evidence="6" id="KW-0670">Pyruvate</keyword>
<evidence type="ECO:0000256" key="9">
    <source>
        <dbReference type="HAMAP-Rule" id="MF_01107"/>
    </source>
</evidence>
<feature type="binding site" evidence="9">
    <location>
        <position position="143"/>
    </location>
    <ligand>
        <name>N(2)-acetyl-L-ornithine</name>
        <dbReference type="ChEBI" id="CHEBI:57805"/>
    </ligand>
</feature>
<comment type="similarity">
    <text evidence="9">Belongs to the class-III pyridoxal-phosphate-dependent aminotransferase family. ArgD subfamily.</text>
</comment>
<evidence type="ECO:0000256" key="2">
    <source>
        <dbReference type="ARBA" id="ARBA00022576"/>
    </source>
</evidence>
<keyword evidence="3 9" id="KW-0028">Amino-acid biosynthesis</keyword>